<comment type="caution">
    <text evidence="2">The sequence shown here is derived from an EMBL/GenBank/DDBJ whole genome shotgun (WGS) entry which is preliminary data.</text>
</comment>
<feature type="transmembrane region" description="Helical" evidence="1">
    <location>
        <begin position="88"/>
        <end position="109"/>
    </location>
</feature>
<keyword evidence="1" id="KW-0812">Transmembrane</keyword>
<protein>
    <recommendedName>
        <fullName evidence="4">SPW repeat-containing protein</fullName>
    </recommendedName>
</protein>
<evidence type="ECO:0000313" key="3">
    <source>
        <dbReference type="Proteomes" id="UP001500390"/>
    </source>
</evidence>
<organism evidence="2 3">
    <name type="scientific">Ornithinibacter aureus</name>
    <dbReference type="NCBI Taxonomy" id="622664"/>
    <lineage>
        <taxon>Bacteria</taxon>
        <taxon>Bacillati</taxon>
        <taxon>Actinomycetota</taxon>
        <taxon>Actinomycetes</taxon>
        <taxon>Micrococcales</taxon>
        <taxon>Intrasporangiaceae</taxon>
        <taxon>Ornithinibacter</taxon>
    </lineage>
</organism>
<keyword evidence="1" id="KW-1133">Transmembrane helix</keyword>
<dbReference type="RefSeq" id="WP_159904127.1">
    <property type="nucleotide sequence ID" value="NZ_BAABFX010000027.1"/>
</dbReference>
<keyword evidence="3" id="KW-1185">Reference proteome</keyword>
<keyword evidence="1" id="KW-0472">Membrane</keyword>
<gene>
    <name evidence="2" type="ORF">GCM10023153_20000</name>
</gene>
<evidence type="ECO:0008006" key="4">
    <source>
        <dbReference type="Google" id="ProtNLM"/>
    </source>
</evidence>
<evidence type="ECO:0000256" key="1">
    <source>
        <dbReference type="SAM" id="Phobius"/>
    </source>
</evidence>
<proteinExistence type="predicted"/>
<evidence type="ECO:0000313" key="2">
    <source>
        <dbReference type="EMBL" id="GAA4396759.1"/>
    </source>
</evidence>
<sequence>MDAARATSWVRLLTDLSVPAGFLAVLWFGGGWSSTQAAAAFGLYGLGLGAFQQFRRPTTPGSRRVFALLFVLVCIGGLFIGENPSAELVIIAIAFVGGWTVGLGLAASFNPHDSAPVERSFSGQVIRRG</sequence>
<accession>A0ABP8JVH8</accession>
<dbReference type="Proteomes" id="UP001500390">
    <property type="component" value="Unassembled WGS sequence"/>
</dbReference>
<dbReference type="EMBL" id="BAABFX010000027">
    <property type="protein sequence ID" value="GAA4396759.1"/>
    <property type="molecule type" value="Genomic_DNA"/>
</dbReference>
<feature type="transmembrane region" description="Helical" evidence="1">
    <location>
        <begin position="65"/>
        <end position="82"/>
    </location>
</feature>
<reference evidence="3" key="1">
    <citation type="journal article" date="2019" name="Int. J. Syst. Evol. Microbiol.">
        <title>The Global Catalogue of Microorganisms (GCM) 10K type strain sequencing project: providing services to taxonomists for standard genome sequencing and annotation.</title>
        <authorList>
            <consortium name="The Broad Institute Genomics Platform"/>
            <consortium name="The Broad Institute Genome Sequencing Center for Infectious Disease"/>
            <person name="Wu L."/>
            <person name="Ma J."/>
        </authorList>
    </citation>
    <scope>NUCLEOTIDE SEQUENCE [LARGE SCALE GENOMIC DNA]</scope>
    <source>
        <strain evidence="3">JCM 17738</strain>
    </source>
</reference>
<name>A0ABP8JVH8_9MICO</name>